<name>A0A2V2VAD1_TRYCR</name>
<dbReference type="Pfam" id="PF03109">
    <property type="entry name" value="ABC1"/>
    <property type="match status" value="1"/>
</dbReference>
<dbReference type="VEuPathDB" id="TriTrypDB:TcCLB.509117.19"/>
<reference evidence="3 4" key="1">
    <citation type="journal article" date="2018" name="Microb. Genom.">
        <title>Expanding an expanded genome: long-read sequencing of Trypanosoma cruzi.</title>
        <authorList>
            <person name="Berna L."/>
            <person name="Rodriguez M."/>
            <person name="Chiribao M.L."/>
            <person name="Parodi-Talice A."/>
            <person name="Pita S."/>
            <person name="Rijo G."/>
            <person name="Alvarez-Valin F."/>
            <person name="Robello C."/>
        </authorList>
    </citation>
    <scope>NUCLEOTIDE SEQUENCE [LARGE SCALE GENOMIC DNA]</scope>
    <source>
        <strain evidence="3 4">Dm28c</strain>
    </source>
</reference>
<dbReference type="VEuPathDB" id="TriTrypDB:TCDM_06129"/>
<dbReference type="Gene3D" id="1.10.510.10">
    <property type="entry name" value="Transferase(Phosphotransferase) domain 1"/>
    <property type="match status" value="1"/>
</dbReference>
<evidence type="ECO:0000313" key="3">
    <source>
        <dbReference type="EMBL" id="PWU93467.1"/>
    </source>
</evidence>
<dbReference type="OrthoDB" id="427480at2759"/>
<sequence>MVAAPLSYRRLFGRCVGYFVGGTAVATVVVMTPPLELVPAPVLPARVLLEGVGRVCRCVYVAGNILMDYQLNLHEGDSQDAWNAIHLRSASRLVELAETNGGLYVKAGQIFANLSHILPPQYCTTMAALQDAVISRPFSEVLATIERDLQRPIDDIFSEIDPHPIAAASLAQVHRGRLKKEQVEVAVKVQYLDIAHRFRGDMRTIQLMLGIAGFFFRGYDLSEIVCKLNNTVANEMDFTLEADNCERAGRDLKAGGFGNRVVTVDVLRDYTTRRVLTTRLVANAAKISDRRAIEALGLKTRTVAAWLYDAIAYQLFITGFVHGDPHAGNILVHRLSNGQPQVVLLDFGLCTELSDEMRAELACIWTAAVTHDTPTLKQVAKRFGCEDYALFASCFLQHPYEAFSAETNLTTRATMDMMREQVRNRMHEVNNIVSGLPKEYALVLRNIMAVKAINRELQRPVNRPLRMLRYSAVVARRTSSRWQLGFMLLRAWWSEIISSLLMLYAEWRYPQLMQMLDDSLQVQISG</sequence>
<dbReference type="VEuPathDB" id="TriTrypDB:ECC02_000777"/>
<dbReference type="InterPro" id="IPR004147">
    <property type="entry name" value="ABC1_dom"/>
</dbReference>
<dbReference type="EMBL" id="PRFA01000031">
    <property type="protein sequence ID" value="PWU93467.1"/>
    <property type="molecule type" value="Genomic_DNA"/>
</dbReference>
<dbReference type="SUPFAM" id="SSF56112">
    <property type="entry name" value="Protein kinase-like (PK-like)"/>
    <property type="match status" value="1"/>
</dbReference>
<dbReference type="VEuPathDB" id="TriTrypDB:C3747_190g29"/>
<dbReference type="CDD" id="cd13969">
    <property type="entry name" value="ADCK1-like"/>
    <property type="match status" value="1"/>
</dbReference>
<dbReference type="Proteomes" id="UP000246121">
    <property type="component" value="Unassembled WGS sequence"/>
</dbReference>
<comment type="caution">
    <text evidence="3">The sequence shown here is derived from an EMBL/GenBank/DDBJ whole genome shotgun (WGS) entry which is preliminary data.</text>
</comment>
<dbReference type="VEuPathDB" id="TriTrypDB:TcBrA4_0113780"/>
<protein>
    <recommendedName>
        <fullName evidence="2">ABC1 atypical kinase-like domain-containing protein</fullName>
    </recommendedName>
</protein>
<dbReference type="VEuPathDB" id="TriTrypDB:TcCLB.509777.90"/>
<dbReference type="VEuPathDB" id="TriTrypDB:BCY84_16255"/>
<gene>
    <name evidence="3" type="ORF">C4B63_31g77</name>
</gene>
<dbReference type="VEuPathDB" id="TriTrypDB:TcYC6_0066090"/>
<evidence type="ECO:0000256" key="1">
    <source>
        <dbReference type="ARBA" id="ARBA00009670"/>
    </source>
</evidence>
<evidence type="ECO:0000259" key="2">
    <source>
        <dbReference type="Pfam" id="PF03109"/>
    </source>
</evidence>
<dbReference type="InterPro" id="IPR045307">
    <property type="entry name" value="ADCK1_dom"/>
</dbReference>
<dbReference type="PANTHER" id="PTHR43173">
    <property type="entry name" value="ABC1 FAMILY PROTEIN"/>
    <property type="match status" value="1"/>
</dbReference>
<dbReference type="AlphaFoldDB" id="A0A2V2VAD1"/>
<dbReference type="InterPro" id="IPR051130">
    <property type="entry name" value="Mito_struct-func_regulator"/>
</dbReference>
<dbReference type="VEuPathDB" id="TriTrypDB:TcG_04022"/>
<feature type="domain" description="ABC1 atypical kinase-like" evidence="2">
    <location>
        <begin position="129"/>
        <end position="379"/>
    </location>
</feature>
<dbReference type="VEuPathDB" id="TriTrypDB:Tc_MARK_8913"/>
<dbReference type="PANTHER" id="PTHR43173:SF28">
    <property type="entry name" value="AARF DOMAIN CONTAINING KINASE 5"/>
    <property type="match status" value="1"/>
</dbReference>
<dbReference type="VEuPathDB" id="TriTrypDB:TcCL_NonESM07309"/>
<organism evidence="3 4">
    <name type="scientific">Trypanosoma cruzi</name>
    <dbReference type="NCBI Taxonomy" id="5693"/>
    <lineage>
        <taxon>Eukaryota</taxon>
        <taxon>Discoba</taxon>
        <taxon>Euglenozoa</taxon>
        <taxon>Kinetoplastea</taxon>
        <taxon>Metakinetoplastina</taxon>
        <taxon>Trypanosomatida</taxon>
        <taxon>Trypanosomatidae</taxon>
        <taxon>Trypanosoma</taxon>
        <taxon>Schizotrypanum</taxon>
    </lineage>
</organism>
<evidence type="ECO:0000313" key="4">
    <source>
        <dbReference type="Proteomes" id="UP000246121"/>
    </source>
</evidence>
<dbReference type="VEuPathDB" id="TriTrypDB:TCSYLVIO_010543"/>
<proteinExistence type="inferred from homology"/>
<dbReference type="VEuPathDB" id="TriTrypDB:C4B63_31g77"/>
<accession>A0A2V2VAD1</accession>
<comment type="similarity">
    <text evidence="1">Belongs to the protein kinase superfamily. ADCK protein kinase family.</text>
</comment>
<dbReference type="InterPro" id="IPR011009">
    <property type="entry name" value="Kinase-like_dom_sf"/>
</dbReference>